<keyword evidence="5" id="KW-1185">Reference proteome</keyword>
<comment type="caution">
    <text evidence="4">The sequence shown here is derived from an EMBL/GenBank/DDBJ whole genome shotgun (WGS) entry which is preliminary data.</text>
</comment>
<feature type="domain" description="L,D-TPase catalytic" evidence="3">
    <location>
        <begin position="10"/>
        <end position="151"/>
    </location>
</feature>
<keyword evidence="1" id="KW-0133">Cell shape</keyword>
<evidence type="ECO:0000259" key="3">
    <source>
        <dbReference type="PROSITE" id="PS52029"/>
    </source>
</evidence>
<comment type="pathway">
    <text evidence="1">Cell wall biogenesis; peptidoglycan biosynthesis.</text>
</comment>
<feature type="active site" description="Nucleophile" evidence="1">
    <location>
        <position position="124"/>
    </location>
</feature>
<gene>
    <name evidence="4" type="ORF">LXT12_15305</name>
</gene>
<organism evidence="4 5">
    <name type="scientific">Pelomonas caseinilytica</name>
    <dbReference type="NCBI Taxonomy" id="2906763"/>
    <lineage>
        <taxon>Bacteria</taxon>
        <taxon>Pseudomonadati</taxon>
        <taxon>Pseudomonadota</taxon>
        <taxon>Betaproteobacteria</taxon>
        <taxon>Burkholderiales</taxon>
        <taxon>Sphaerotilaceae</taxon>
        <taxon>Roseateles</taxon>
    </lineage>
</organism>
<reference evidence="4 5" key="1">
    <citation type="submission" date="2021-12" db="EMBL/GenBank/DDBJ databases">
        <title>Genome seq of p7.</title>
        <authorList>
            <person name="Seo T."/>
        </authorList>
    </citation>
    <scope>NUCLEOTIDE SEQUENCE [LARGE SCALE GENOMIC DNA]</scope>
    <source>
        <strain evidence="4 5">P7</strain>
    </source>
</reference>
<name>A0ABS8XJ67_9BURK</name>
<feature type="region of interest" description="Disordered" evidence="2">
    <location>
        <begin position="42"/>
        <end position="74"/>
    </location>
</feature>
<dbReference type="InterPro" id="IPR005490">
    <property type="entry name" value="LD_TPept_cat_dom"/>
</dbReference>
<keyword evidence="1" id="KW-0573">Peptidoglycan synthesis</keyword>
<dbReference type="PROSITE" id="PS52029">
    <property type="entry name" value="LD_TPASE"/>
    <property type="match status" value="1"/>
</dbReference>
<dbReference type="Proteomes" id="UP001201463">
    <property type="component" value="Unassembled WGS sequence"/>
</dbReference>
<protein>
    <submittedName>
        <fullName evidence="4">L,D-transpeptidase</fullName>
    </submittedName>
</protein>
<sequence length="170" mass="18088">MAADARDGRPFAIVDKRAATLAVYDAEGRLLGRAPALLGLTPGDGEVPGSRGKLPASLTPQERTTPAGRFEAQPGHNLHGERIVWIDYDASLAIHRLRPAPARERRPERLASANPQDHRITLGCIVVDPEFFERVVLATLGSDRGGLVYILPESQPLIAAAGGTPHAAAP</sequence>
<accession>A0ABS8XJ67</accession>
<evidence type="ECO:0000313" key="4">
    <source>
        <dbReference type="EMBL" id="MCE4538618.1"/>
    </source>
</evidence>
<evidence type="ECO:0000313" key="5">
    <source>
        <dbReference type="Proteomes" id="UP001201463"/>
    </source>
</evidence>
<keyword evidence="1" id="KW-0961">Cell wall biogenesis/degradation</keyword>
<dbReference type="EMBL" id="JAJTWT010000006">
    <property type="protein sequence ID" value="MCE4538618.1"/>
    <property type="molecule type" value="Genomic_DNA"/>
</dbReference>
<dbReference type="RefSeq" id="WP_233393062.1">
    <property type="nucleotide sequence ID" value="NZ_JAJTWT010000006.1"/>
</dbReference>
<proteinExistence type="predicted"/>
<evidence type="ECO:0000256" key="1">
    <source>
        <dbReference type="PROSITE-ProRule" id="PRU01373"/>
    </source>
</evidence>
<feature type="active site" description="Proton donor/acceptor" evidence="1">
    <location>
        <position position="95"/>
    </location>
</feature>
<evidence type="ECO:0000256" key="2">
    <source>
        <dbReference type="SAM" id="MobiDB-lite"/>
    </source>
</evidence>